<dbReference type="RefSeq" id="WP_144091440.1">
    <property type="nucleotide sequence ID" value="NZ_VMHM01000003.1"/>
</dbReference>
<dbReference type="GO" id="GO:0016787">
    <property type="term" value="F:hydrolase activity"/>
    <property type="evidence" value="ECO:0007669"/>
    <property type="project" value="UniProtKB-KW"/>
</dbReference>
<dbReference type="GO" id="GO:0005829">
    <property type="term" value="C:cytosol"/>
    <property type="evidence" value="ECO:0007669"/>
    <property type="project" value="TreeGrafter"/>
</dbReference>
<dbReference type="Proteomes" id="UP000319483">
    <property type="component" value="Unassembled WGS sequence"/>
</dbReference>
<dbReference type="PANTHER" id="PTHR41286:SF1">
    <property type="entry name" value="HNH NUCLEASE YAJD-RELATED"/>
    <property type="match status" value="1"/>
</dbReference>
<dbReference type="GO" id="GO:0003676">
    <property type="term" value="F:nucleic acid binding"/>
    <property type="evidence" value="ECO:0007669"/>
    <property type="project" value="InterPro"/>
</dbReference>
<dbReference type="Gene3D" id="1.10.30.50">
    <property type="match status" value="1"/>
</dbReference>
<dbReference type="Pfam" id="PF01844">
    <property type="entry name" value="HNH"/>
    <property type="match status" value="1"/>
</dbReference>
<name>A0A556SUH3_9GAMM</name>
<feature type="region of interest" description="Disordered" evidence="5">
    <location>
        <begin position="21"/>
        <end position="41"/>
    </location>
</feature>
<dbReference type="SMART" id="SM00507">
    <property type="entry name" value="HNHc"/>
    <property type="match status" value="1"/>
</dbReference>
<sequence>MPIQPLKRCSYPNCRNRVKSGRCNEHRRDKQQDKARGTAAQRGYNHRWQIYRAEYLRHNPLCKMCNDKGLLTPATVIDHIKPVEDGQSDPLFWQASNHQPLCRDCHSYKTRVIDKRGFGSSS</sequence>
<feature type="compositionally biased region" description="Basic and acidic residues" evidence="5">
    <location>
        <begin position="22"/>
        <end position="36"/>
    </location>
</feature>
<evidence type="ECO:0000259" key="6">
    <source>
        <dbReference type="SMART" id="SM00507"/>
    </source>
</evidence>
<dbReference type="InterPro" id="IPR002711">
    <property type="entry name" value="HNH"/>
</dbReference>
<evidence type="ECO:0000256" key="3">
    <source>
        <dbReference type="ARBA" id="ARBA00038412"/>
    </source>
</evidence>
<evidence type="ECO:0000256" key="5">
    <source>
        <dbReference type="SAM" id="MobiDB-lite"/>
    </source>
</evidence>
<comment type="caution">
    <text evidence="7">The sequence shown here is derived from an EMBL/GenBank/DDBJ whole genome shotgun (WGS) entry which is preliminary data.</text>
</comment>
<accession>A0A556SUH3</accession>
<keyword evidence="7" id="KW-0255">Endonuclease</keyword>
<reference evidence="7 8" key="1">
    <citation type="submission" date="2019-07" db="EMBL/GenBank/DDBJ databases">
        <title>Gilliamella genomes.</title>
        <authorList>
            <person name="Zheng H."/>
        </authorList>
    </citation>
    <scope>NUCLEOTIDE SEQUENCE [LARGE SCALE GENOMIC DNA]</scope>
    <source>
        <strain evidence="7 8">W8127</strain>
    </source>
</reference>
<keyword evidence="2" id="KW-0378">Hydrolase</keyword>
<evidence type="ECO:0000256" key="1">
    <source>
        <dbReference type="ARBA" id="ARBA00022722"/>
    </source>
</evidence>
<dbReference type="EMBL" id="VMHM01000003">
    <property type="protein sequence ID" value="TSK04780.1"/>
    <property type="molecule type" value="Genomic_DNA"/>
</dbReference>
<evidence type="ECO:0000313" key="8">
    <source>
        <dbReference type="Proteomes" id="UP000319483"/>
    </source>
</evidence>
<dbReference type="AlphaFoldDB" id="A0A556SUH3"/>
<dbReference type="GO" id="GO:0008270">
    <property type="term" value="F:zinc ion binding"/>
    <property type="evidence" value="ECO:0007669"/>
    <property type="project" value="InterPro"/>
</dbReference>
<keyword evidence="1" id="KW-0540">Nuclease</keyword>
<organism evidence="7 8">
    <name type="scientific">Gilliamella apicola</name>
    <dbReference type="NCBI Taxonomy" id="1196095"/>
    <lineage>
        <taxon>Bacteria</taxon>
        <taxon>Pseudomonadati</taxon>
        <taxon>Pseudomonadota</taxon>
        <taxon>Gammaproteobacteria</taxon>
        <taxon>Orbales</taxon>
        <taxon>Orbaceae</taxon>
        <taxon>Gilliamella</taxon>
    </lineage>
</organism>
<dbReference type="GO" id="GO:0004519">
    <property type="term" value="F:endonuclease activity"/>
    <property type="evidence" value="ECO:0007669"/>
    <property type="project" value="UniProtKB-KW"/>
</dbReference>
<dbReference type="InterPro" id="IPR003615">
    <property type="entry name" value="HNH_nuc"/>
</dbReference>
<proteinExistence type="inferred from homology"/>
<comment type="similarity">
    <text evidence="3">Belongs to the HNH nuclease family.</text>
</comment>
<evidence type="ECO:0000256" key="2">
    <source>
        <dbReference type="ARBA" id="ARBA00022801"/>
    </source>
</evidence>
<evidence type="ECO:0000256" key="4">
    <source>
        <dbReference type="ARBA" id="ARBA00040194"/>
    </source>
</evidence>
<feature type="domain" description="HNH nuclease" evidence="6">
    <location>
        <begin position="49"/>
        <end position="107"/>
    </location>
</feature>
<dbReference type="CDD" id="cd00085">
    <property type="entry name" value="HNHc"/>
    <property type="match status" value="1"/>
</dbReference>
<protein>
    <recommendedName>
        <fullName evidence="4">Putative HNH nuclease YajD</fullName>
    </recommendedName>
</protein>
<gene>
    <name evidence="7" type="ORF">FPQ15_02900</name>
</gene>
<evidence type="ECO:0000313" key="7">
    <source>
        <dbReference type="EMBL" id="TSK04780.1"/>
    </source>
</evidence>
<dbReference type="PANTHER" id="PTHR41286">
    <property type="entry name" value="HNH NUCLEASE YAJD-RELATED"/>
    <property type="match status" value="1"/>
</dbReference>